<name>A0A1I7WHT8_HETBA</name>
<evidence type="ECO:0000256" key="1">
    <source>
        <dbReference type="SAM" id="MobiDB-lite"/>
    </source>
</evidence>
<keyword evidence="2" id="KW-1185">Reference proteome</keyword>
<protein>
    <submittedName>
        <fullName evidence="3">DUF4025 domain-containing protein</fullName>
    </submittedName>
</protein>
<dbReference type="WBParaSite" id="Hba_04566">
    <property type="protein sequence ID" value="Hba_04566"/>
    <property type="gene ID" value="Hba_04566"/>
</dbReference>
<proteinExistence type="predicted"/>
<evidence type="ECO:0000313" key="2">
    <source>
        <dbReference type="Proteomes" id="UP000095283"/>
    </source>
</evidence>
<dbReference type="Proteomes" id="UP000095283">
    <property type="component" value="Unplaced"/>
</dbReference>
<reference evidence="3" key="1">
    <citation type="submission" date="2016-11" db="UniProtKB">
        <authorList>
            <consortium name="WormBaseParasite"/>
        </authorList>
    </citation>
    <scope>IDENTIFICATION</scope>
</reference>
<dbReference type="AlphaFoldDB" id="A0A1I7WHT8"/>
<evidence type="ECO:0000313" key="3">
    <source>
        <dbReference type="WBParaSite" id="Hba_04566"/>
    </source>
</evidence>
<organism evidence="2 3">
    <name type="scientific">Heterorhabditis bacteriophora</name>
    <name type="common">Entomopathogenic nematode worm</name>
    <dbReference type="NCBI Taxonomy" id="37862"/>
    <lineage>
        <taxon>Eukaryota</taxon>
        <taxon>Metazoa</taxon>
        <taxon>Ecdysozoa</taxon>
        <taxon>Nematoda</taxon>
        <taxon>Chromadorea</taxon>
        <taxon>Rhabditida</taxon>
        <taxon>Rhabditina</taxon>
        <taxon>Rhabditomorpha</taxon>
        <taxon>Strongyloidea</taxon>
        <taxon>Heterorhabditidae</taxon>
        <taxon>Heterorhabditis</taxon>
    </lineage>
</organism>
<feature type="region of interest" description="Disordered" evidence="1">
    <location>
        <begin position="38"/>
        <end position="65"/>
    </location>
</feature>
<sequence>MSPEERLRQMTENVNRSLNTERVHEQVAGRTAYESAARSTFGNDESHIEPQFWEDSDEASSHLRW</sequence>
<accession>A0A1I7WHT8</accession>